<dbReference type="InterPro" id="IPR000101">
    <property type="entry name" value="GGT_peptidase"/>
</dbReference>
<accession>A0A6G1J2N4</accession>
<gene>
    <name evidence="4" type="ORF">K458DRAFT_477495</name>
</gene>
<dbReference type="Pfam" id="PF01019">
    <property type="entry name" value="G_glu_transpept"/>
    <property type="match status" value="1"/>
</dbReference>
<keyword evidence="3" id="KW-0378">Hydrolase</keyword>
<dbReference type="Gene3D" id="3.60.20.40">
    <property type="match status" value="1"/>
</dbReference>
<keyword evidence="3" id="KW-0012">Acyltransferase</keyword>
<dbReference type="InterPro" id="IPR029055">
    <property type="entry name" value="Ntn_hydrolases_N"/>
</dbReference>
<sequence length="601" mass="64571">MMRLLGLCPRPASSINPPLPLNCPPWCQTFEQRLIRAATFDCIPFAGLRLLSGSQEPGYTGATASQSNLCSEVGADLLTQGGNAADAMVGTVACVGTVSIYHSGIGGGGFMIVRSPNGTHEFIDFRETAPAAATKDMFRNNEPASRIGGLASGVPGELRGLRYLHKEYGKLDWSTVLAPAVRIARHGWKVNEDLLRNMNMAIHVANQTQESNFFLEDPEFAMDFAPKGRLPKLGETITRKRYAKILTTIAQNGPDAFYTGPIAEATVQALRSKGGIMTLADLRDYSVAIRRTLSIAYRNYKIISTSAPSAGPVLLSILKTMEGYPNISDPTNNNLTTHRLDEAMKHAYGMRAKLGDPSFLPAIDRFQEHMISEQAAHAIRARISDNQTSDASYYDPSGFEQLDTPGTSHIVAADHTGLSISLTTSINLLFGSKVVVPETGLIMNNEMNDFSIPGTTNAFGYISNPNNFVQPGKRPLSSITPVIIEHLGVPSRGAFFAAVGAAGGSRIPTATVQAIIHILDGGISIEKALAAPRMHDQLRPEQVSLEYAFGNETAAYLRGLGKNVTWVAPGLSSVQGLRKLADGRFEAAGEPRQRGSGGFVV</sequence>
<comment type="function">
    <text evidence="3">Cleaves the gamma-glutamyl peptide bond of glutathione and glutathione conjugates.</text>
</comment>
<feature type="binding site" evidence="2">
    <location>
        <position position="504"/>
    </location>
    <ligand>
        <name>L-glutamate</name>
        <dbReference type="ChEBI" id="CHEBI:29985"/>
    </ligand>
</feature>
<dbReference type="Proteomes" id="UP000799291">
    <property type="component" value="Unassembled WGS sequence"/>
</dbReference>
<dbReference type="GO" id="GO:0006751">
    <property type="term" value="P:glutathione catabolic process"/>
    <property type="evidence" value="ECO:0007669"/>
    <property type="project" value="UniProtKB-UniRule"/>
</dbReference>
<dbReference type="AlphaFoldDB" id="A0A6G1J2N4"/>
<dbReference type="OrthoDB" id="1081007at2759"/>
<organism evidence="4 5">
    <name type="scientific">Lentithecium fluviatile CBS 122367</name>
    <dbReference type="NCBI Taxonomy" id="1168545"/>
    <lineage>
        <taxon>Eukaryota</taxon>
        <taxon>Fungi</taxon>
        <taxon>Dikarya</taxon>
        <taxon>Ascomycota</taxon>
        <taxon>Pezizomycotina</taxon>
        <taxon>Dothideomycetes</taxon>
        <taxon>Pleosporomycetidae</taxon>
        <taxon>Pleosporales</taxon>
        <taxon>Massarineae</taxon>
        <taxon>Lentitheciaceae</taxon>
        <taxon>Lentithecium</taxon>
    </lineage>
</organism>
<dbReference type="GO" id="GO:0036374">
    <property type="term" value="F:glutathione hydrolase activity"/>
    <property type="evidence" value="ECO:0007669"/>
    <property type="project" value="UniProtKB-UniRule"/>
</dbReference>
<comment type="catalytic activity">
    <reaction evidence="3">
        <text>an S-substituted glutathione + H2O = an S-substituted L-cysteinylglycine + L-glutamate</text>
        <dbReference type="Rhea" id="RHEA:59468"/>
        <dbReference type="ChEBI" id="CHEBI:15377"/>
        <dbReference type="ChEBI" id="CHEBI:29985"/>
        <dbReference type="ChEBI" id="CHEBI:90779"/>
        <dbReference type="ChEBI" id="CHEBI:143103"/>
        <dbReference type="EC" id="3.4.19.13"/>
    </reaction>
</comment>
<feature type="binding site" evidence="2">
    <location>
        <begin position="425"/>
        <end position="427"/>
    </location>
    <ligand>
        <name>L-glutamate</name>
        <dbReference type="ChEBI" id="CHEBI:29985"/>
    </ligand>
</feature>
<evidence type="ECO:0000256" key="1">
    <source>
        <dbReference type="PIRSR" id="PIRSR600101-1"/>
    </source>
</evidence>
<comment type="catalytic activity">
    <reaction evidence="3">
        <text>glutathione + H2O = L-cysteinylglycine + L-glutamate</text>
        <dbReference type="Rhea" id="RHEA:28807"/>
        <dbReference type="ChEBI" id="CHEBI:15377"/>
        <dbReference type="ChEBI" id="CHEBI:29985"/>
        <dbReference type="ChEBI" id="CHEBI:57925"/>
        <dbReference type="ChEBI" id="CHEBI:61694"/>
        <dbReference type="EC" id="3.4.19.13"/>
    </reaction>
</comment>
<feature type="binding site" evidence="2">
    <location>
        <begin position="477"/>
        <end position="478"/>
    </location>
    <ligand>
        <name>L-glutamate</name>
        <dbReference type="ChEBI" id="CHEBI:29985"/>
    </ligand>
</feature>
<evidence type="ECO:0000256" key="3">
    <source>
        <dbReference type="RuleBase" id="RU368068"/>
    </source>
</evidence>
<dbReference type="InterPro" id="IPR043137">
    <property type="entry name" value="GGT_ssub_C"/>
</dbReference>
<keyword evidence="5" id="KW-1185">Reference proteome</keyword>
<evidence type="ECO:0000313" key="5">
    <source>
        <dbReference type="Proteomes" id="UP000799291"/>
    </source>
</evidence>
<dbReference type="PANTHER" id="PTHR11686:SF62">
    <property type="entry name" value="GLUTATHIONE HYDROLASE"/>
    <property type="match status" value="1"/>
</dbReference>
<evidence type="ECO:0000313" key="4">
    <source>
        <dbReference type="EMBL" id="KAF2684787.1"/>
    </source>
</evidence>
<reference evidence="4" key="1">
    <citation type="journal article" date="2020" name="Stud. Mycol.">
        <title>101 Dothideomycetes genomes: a test case for predicting lifestyles and emergence of pathogens.</title>
        <authorList>
            <person name="Haridas S."/>
            <person name="Albert R."/>
            <person name="Binder M."/>
            <person name="Bloem J."/>
            <person name="Labutti K."/>
            <person name="Salamov A."/>
            <person name="Andreopoulos B."/>
            <person name="Baker S."/>
            <person name="Barry K."/>
            <person name="Bills G."/>
            <person name="Bluhm B."/>
            <person name="Cannon C."/>
            <person name="Castanera R."/>
            <person name="Culley D."/>
            <person name="Daum C."/>
            <person name="Ezra D."/>
            <person name="Gonzalez J."/>
            <person name="Henrissat B."/>
            <person name="Kuo A."/>
            <person name="Liang C."/>
            <person name="Lipzen A."/>
            <person name="Lutzoni F."/>
            <person name="Magnuson J."/>
            <person name="Mondo S."/>
            <person name="Nolan M."/>
            <person name="Ohm R."/>
            <person name="Pangilinan J."/>
            <person name="Park H.-J."/>
            <person name="Ramirez L."/>
            <person name="Alfaro M."/>
            <person name="Sun H."/>
            <person name="Tritt A."/>
            <person name="Yoshinaga Y."/>
            <person name="Zwiers L.-H."/>
            <person name="Turgeon B."/>
            <person name="Goodwin S."/>
            <person name="Spatafora J."/>
            <person name="Crous P."/>
            <person name="Grigoriev I."/>
        </authorList>
    </citation>
    <scope>NUCLEOTIDE SEQUENCE</scope>
    <source>
        <strain evidence="4">CBS 122367</strain>
    </source>
</reference>
<dbReference type="GO" id="GO:0103068">
    <property type="term" value="F:leukotriene C4 gamma-glutamyl transferase activity"/>
    <property type="evidence" value="ECO:0007669"/>
    <property type="project" value="UniProtKB-EC"/>
</dbReference>
<feature type="binding site" evidence="2">
    <location>
        <position position="126"/>
    </location>
    <ligand>
        <name>L-glutamate</name>
        <dbReference type="ChEBI" id="CHEBI:29985"/>
    </ligand>
</feature>
<name>A0A6G1J2N4_9PLEO</name>
<dbReference type="SUPFAM" id="SSF56235">
    <property type="entry name" value="N-terminal nucleophile aminohydrolases (Ntn hydrolases)"/>
    <property type="match status" value="1"/>
</dbReference>
<dbReference type="EC" id="2.3.2.2" evidence="3"/>
<comment type="pathway">
    <text evidence="3">Sulfur metabolism; glutathione metabolism.</text>
</comment>
<dbReference type="EC" id="3.4.19.13" evidence="3"/>
<dbReference type="FunFam" id="1.10.246.130:FF:000001">
    <property type="entry name" value="Gamma-glutamyltransferase 5 isoform 1"/>
    <property type="match status" value="1"/>
</dbReference>
<dbReference type="InterPro" id="IPR043138">
    <property type="entry name" value="GGT_lsub"/>
</dbReference>
<comment type="catalytic activity">
    <reaction evidence="3">
        <text>an N-terminal (5-L-glutamyl)-[peptide] + an alpha-amino acid = 5-L-glutamyl amino acid + an N-terminal L-alpha-aminoacyl-[peptide]</text>
        <dbReference type="Rhea" id="RHEA:23904"/>
        <dbReference type="Rhea" id="RHEA-COMP:9780"/>
        <dbReference type="Rhea" id="RHEA-COMP:9795"/>
        <dbReference type="ChEBI" id="CHEBI:77644"/>
        <dbReference type="ChEBI" id="CHEBI:78597"/>
        <dbReference type="ChEBI" id="CHEBI:78599"/>
        <dbReference type="ChEBI" id="CHEBI:78608"/>
        <dbReference type="EC" id="2.3.2.2"/>
    </reaction>
</comment>
<dbReference type="GO" id="GO:0005886">
    <property type="term" value="C:plasma membrane"/>
    <property type="evidence" value="ECO:0007669"/>
    <property type="project" value="TreeGrafter"/>
</dbReference>
<dbReference type="PRINTS" id="PR01210">
    <property type="entry name" value="GGTRANSPTASE"/>
</dbReference>
<keyword evidence="3" id="KW-0808">Transferase</keyword>
<dbReference type="PANTHER" id="PTHR11686">
    <property type="entry name" value="GAMMA GLUTAMYL TRANSPEPTIDASE"/>
    <property type="match status" value="1"/>
</dbReference>
<dbReference type="Gene3D" id="1.10.246.130">
    <property type="match status" value="1"/>
</dbReference>
<protein>
    <recommendedName>
        <fullName evidence="3">Glutathione hydrolase</fullName>
        <ecNumber evidence="3">2.3.2.2</ecNumber>
        <ecNumber evidence="3">3.4.19.13</ecNumber>
    </recommendedName>
    <alternativeName>
        <fullName evidence="3">Gamma-glutamyltransferase</fullName>
    </alternativeName>
    <alternativeName>
        <fullName evidence="3">Gamma-glutamyltranspeptidase</fullName>
    </alternativeName>
</protein>
<evidence type="ECO:0000256" key="2">
    <source>
        <dbReference type="PIRSR" id="PIRSR600101-2"/>
    </source>
</evidence>
<feature type="active site" description="Nucleophile" evidence="1">
    <location>
        <position position="407"/>
    </location>
</feature>
<dbReference type="EMBL" id="MU005580">
    <property type="protein sequence ID" value="KAF2684787.1"/>
    <property type="molecule type" value="Genomic_DNA"/>
</dbReference>
<dbReference type="UniPathway" id="UPA00204"/>
<dbReference type="NCBIfam" id="TIGR00066">
    <property type="entry name" value="g_glut_trans"/>
    <property type="match status" value="1"/>
</dbReference>
<proteinExistence type="predicted"/>
<dbReference type="FunFam" id="3.60.20.40:FF:000008">
    <property type="entry name" value="Gamma-glutamyltranspeptidase (Eurofung)"/>
    <property type="match status" value="1"/>
</dbReference>
<feature type="binding site" evidence="2">
    <location>
        <position position="449"/>
    </location>
    <ligand>
        <name>L-glutamate</name>
        <dbReference type="ChEBI" id="CHEBI:29985"/>
    </ligand>
</feature>